<evidence type="ECO:0000256" key="2">
    <source>
        <dbReference type="SAM" id="SignalP"/>
    </source>
</evidence>
<feature type="compositionally biased region" description="Polar residues" evidence="1">
    <location>
        <begin position="191"/>
        <end position="213"/>
    </location>
</feature>
<evidence type="ECO:0000256" key="1">
    <source>
        <dbReference type="SAM" id="MobiDB-lite"/>
    </source>
</evidence>
<feature type="compositionally biased region" description="Basic and acidic residues" evidence="1">
    <location>
        <begin position="102"/>
        <end position="124"/>
    </location>
</feature>
<feature type="compositionally biased region" description="Basic and acidic residues" evidence="1">
    <location>
        <begin position="36"/>
        <end position="94"/>
    </location>
</feature>
<gene>
    <name evidence="4" type="primary">LOC105846366</name>
</gene>
<dbReference type="GeneID" id="105846366"/>
<evidence type="ECO:0000313" key="3">
    <source>
        <dbReference type="Proteomes" id="UP001652625"/>
    </source>
</evidence>
<reference evidence="4" key="1">
    <citation type="submission" date="2025-08" db="UniProtKB">
        <authorList>
            <consortium name="RefSeq"/>
        </authorList>
    </citation>
    <scope>IDENTIFICATION</scope>
</reference>
<keyword evidence="2" id="KW-0732">Signal</keyword>
<name>A0ABM4CNA2_HYDVU</name>
<keyword evidence="3" id="KW-1185">Reference proteome</keyword>
<feature type="compositionally biased region" description="Basic residues" evidence="1">
    <location>
        <begin position="215"/>
        <end position="228"/>
    </location>
</feature>
<dbReference type="RefSeq" id="XP_065663297.1">
    <property type="nucleotide sequence ID" value="XM_065807225.1"/>
</dbReference>
<evidence type="ECO:0000313" key="4">
    <source>
        <dbReference type="RefSeq" id="XP_065663297.1"/>
    </source>
</evidence>
<organism evidence="3 4">
    <name type="scientific">Hydra vulgaris</name>
    <name type="common">Hydra</name>
    <name type="synonym">Hydra attenuata</name>
    <dbReference type="NCBI Taxonomy" id="6087"/>
    <lineage>
        <taxon>Eukaryota</taxon>
        <taxon>Metazoa</taxon>
        <taxon>Cnidaria</taxon>
        <taxon>Hydrozoa</taxon>
        <taxon>Hydroidolina</taxon>
        <taxon>Anthoathecata</taxon>
        <taxon>Aplanulata</taxon>
        <taxon>Hydridae</taxon>
        <taxon>Hydra</taxon>
    </lineage>
</organism>
<dbReference type="Proteomes" id="UP001652625">
    <property type="component" value="Chromosome 10"/>
</dbReference>
<protein>
    <submittedName>
        <fullName evidence="4">Uncharacterized protein DDB_G0281497</fullName>
    </submittedName>
</protein>
<feature type="chain" id="PRO_5047472931" evidence="2">
    <location>
        <begin position="23"/>
        <end position="314"/>
    </location>
</feature>
<feature type="compositionally biased region" description="Basic and acidic residues" evidence="1">
    <location>
        <begin position="160"/>
        <end position="172"/>
    </location>
</feature>
<sequence>MNFKIFSFWILSLMYFVSDLEAKCTGGKYPSNMPSKYDDVIHPPKYPSKNDDVREKNKLSKNDSGKHETKAPLKEGDEKHEPNSPTKNSDEKHNSNMSSKLLSKEGDEKHEPNMSSKNGDEKHNSNMLSKPPSKEGDEKQGASIALKNGDENHTLNVSSKHGEGKYVDDKKVSTSKPLNDNNIINDLTIPSAIQSTTTVQPNHPSAKHQSNGHPASHHSSSHHSHHDKSHPNFEIEETTDKQTKCYNSCSWCHAKTTLRKVKSQKEFKRCISLCAKENQCEPEFETCLRFSDATNGITKCAKHWKNCAKKFCFK</sequence>
<feature type="region of interest" description="Disordered" evidence="1">
    <location>
        <begin position="31"/>
        <end position="231"/>
    </location>
</feature>
<proteinExistence type="predicted"/>
<accession>A0ABM4CNA2</accession>
<feature type="signal peptide" evidence="2">
    <location>
        <begin position="1"/>
        <end position="22"/>
    </location>
</feature>
<feature type="compositionally biased region" description="Low complexity" evidence="1">
    <location>
        <begin position="178"/>
        <end position="187"/>
    </location>
</feature>